<feature type="region of interest" description="Disordered" evidence="1">
    <location>
        <begin position="26"/>
        <end position="55"/>
    </location>
</feature>
<feature type="compositionally biased region" description="Polar residues" evidence="1">
    <location>
        <begin position="531"/>
        <end position="546"/>
    </location>
</feature>
<feature type="compositionally biased region" description="Polar residues" evidence="1">
    <location>
        <begin position="728"/>
        <end position="737"/>
    </location>
</feature>
<feature type="compositionally biased region" description="Gly residues" evidence="1">
    <location>
        <begin position="706"/>
        <end position="727"/>
    </location>
</feature>
<proteinExistence type="predicted"/>
<feature type="compositionally biased region" description="Low complexity" evidence="1">
    <location>
        <begin position="242"/>
        <end position="254"/>
    </location>
</feature>
<evidence type="ECO:0000256" key="1">
    <source>
        <dbReference type="SAM" id="MobiDB-lite"/>
    </source>
</evidence>
<feature type="compositionally biased region" description="Polar residues" evidence="1">
    <location>
        <begin position="177"/>
        <end position="191"/>
    </location>
</feature>
<name>A0A0G4HIG5_9ALVE</name>
<accession>A0A0G4HIG5</accession>
<feature type="region of interest" description="Disordered" evidence="1">
    <location>
        <begin position="241"/>
        <end position="275"/>
    </location>
</feature>
<feature type="compositionally biased region" description="Low complexity" evidence="1">
    <location>
        <begin position="694"/>
        <end position="705"/>
    </location>
</feature>
<feature type="region of interest" description="Disordered" evidence="1">
    <location>
        <begin position="454"/>
        <end position="767"/>
    </location>
</feature>
<feature type="compositionally biased region" description="Low complexity" evidence="1">
    <location>
        <begin position="564"/>
        <end position="579"/>
    </location>
</feature>
<feature type="region of interest" description="Disordered" evidence="1">
    <location>
        <begin position="367"/>
        <end position="387"/>
    </location>
</feature>
<dbReference type="EMBL" id="CDMZ01002777">
    <property type="protein sequence ID" value="CEM43851.1"/>
    <property type="molecule type" value="Genomic_DNA"/>
</dbReference>
<feature type="compositionally biased region" description="Low complexity" evidence="1">
    <location>
        <begin position="745"/>
        <end position="767"/>
    </location>
</feature>
<evidence type="ECO:0000313" key="2">
    <source>
        <dbReference type="EMBL" id="CEM43851.1"/>
    </source>
</evidence>
<reference evidence="2" key="1">
    <citation type="submission" date="2014-11" db="EMBL/GenBank/DDBJ databases">
        <authorList>
            <person name="Otto D Thomas"/>
            <person name="Naeem Raeece"/>
        </authorList>
    </citation>
    <scope>NUCLEOTIDE SEQUENCE</scope>
</reference>
<dbReference type="VEuPathDB" id="CryptoDB:Cvel_6960"/>
<feature type="region of interest" description="Disordered" evidence="1">
    <location>
        <begin position="149"/>
        <end position="191"/>
    </location>
</feature>
<feature type="compositionally biased region" description="Pro residues" evidence="1">
    <location>
        <begin position="599"/>
        <end position="608"/>
    </location>
</feature>
<feature type="compositionally biased region" description="Acidic residues" evidence="1">
    <location>
        <begin position="151"/>
        <end position="163"/>
    </location>
</feature>
<gene>
    <name evidence="2" type="ORF">Cvel_6960</name>
</gene>
<dbReference type="AlphaFoldDB" id="A0A0G4HIG5"/>
<organism evidence="2">
    <name type="scientific">Chromera velia CCMP2878</name>
    <dbReference type="NCBI Taxonomy" id="1169474"/>
    <lineage>
        <taxon>Eukaryota</taxon>
        <taxon>Sar</taxon>
        <taxon>Alveolata</taxon>
        <taxon>Colpodellida</taxon>
        <taxon>Chromeraceae</taxon>
        <taxon>Chromera</taxon>
    </lineage>
</organism>
<feature type="compositionally biased region" description="Acidic residues" evidence="1">
    <location>
        <begin position="552"/>
        <end position="563"/>
    </location>
</feature>
<protein>
    <submittedName>
        <fullName evidence="2">Uncharacterized protein</fullName>
    </submittedName>
</protein>
<sequence>MDAHLTVRKTFLHFCLRHEREGYVRARRHSSTSASSQSHPAEDPAEIPPGGLRRTRSSPSFPVSLKFTNNGAVVSSSEVDGEGNCVSFLSALPSVGSLWHSPGNCTAQKCFWARTRKGCKRGWLCNCCHFCASKVPSPFVGVRLRGAPTTAEEEGLQNDDEEKGTDSVGGGGFLQLESHQPYQPGGVSTHTAHTAAVEHNATPHPHPSFVFLSSEGDRQNVMTASNYVWLTTTAGQLDYFIPSSAPSGNPSRSSEGAQMPPPPPAVNGPVPRWPYHHQIQHHHPEAQQSSSSSSLYRTYDYPMPALSPQWHQQQPQRQGLPVRGLVPFRGDRRDLSSRQQDGGRISTATLRNSHASEAVRATTRAYLDAESPPHHPPDTPQQGMTYSNYPPDAVGRVGYPFSHRTEETVGHGGMGATSPPPLSLYHPRTQLQSPSRPPLLLLVPANDRGVRGGLQVPPGIGTTPPLTVGARTGGERERETRGIVSGGVGTSRILSVDMNRDGEREGLSTYTEKPQQRQRGSPGEGSRAESKSSISLTKATVGTSPGTRGGEREEEEEEKEEEFGSFFSSLSPASSSSSSQTPARPPVIALPSESAPSFPLYPFPPRPFPFSESHNGQRVQGRESRPRVLSLPLAARHSADSQPRGSLRFPSLPSPPASASSSALSVHPQGGAAASLSSPPVLEEEEGGGGRGTAGSPEGFPFSSGAGRGRGGRGGGMGGAGRGGSGGQWSTPSLNQGPPSPQQEPVSLALSPCASASASVPAPQPQPAVLVPQLYLTAAERASRQKMKRLLFGKPNCFLLKHHYMPPS</sequence>
<feature type="compositionally biased region" description="Polar residues" evidence="1">
    <location>
        <begin position="508"/>
        <end position="519"/>
    </location>
</feature>